<dbReference type="AlphaFoldDB" id="A0A1L9B1W4"/>
<dbReference type="EMBL" id="MPIN01000011">
    <property type="protein sequence ID" value="OJH36242.1"/>
    <property type="molecule type" value="Genomic_DNA"/>
</dbReference>
<keyword evidence="1" id="KW-0880">Kelch repeat</keyword>
<evidence type="ECO:0000256" key="2">
    <source>
        <dbReference type="ARBA" id="ARBA00022737"/>
    </source>
</evidence>
<dbReference type="PANTHER" id="PTHR46344:SF27">
    <property type="entry name" value="KELCH REPEAT SUPERFAMILY PROTEIN"/>
    <property type="match status" value="1"/>
</dbReference>
<feature type="chain" id="PRO_5012408662" description="Galactose oxidase" evidence="3">
    <location>
        <begin position="23"/>
        <end position="492"/>
    </location>
</feature>
<keyword evidence="3" id="KW-0732">Signal</keyword>
<protein>
    <recommendedName>
        <fullName evidence="6">Galactose oxidase</fullName>
    </recommendedName>
</protein>
<name>A0A1L9B1W4_9BACT</name>
<proteinExistence type="predicted"/>
<evidence type="ECO:0000313" key="5">
    <source>
        <dbReference type="Proteomes" id="UP000182229"/>
    </source>
</evidence>
<dbReference type="PANTHER" id="PTHR46344">
    <property type="entry name" value="OS02G0202900 PROTEIN"/>
    <property type="match status" value="1"/>
</dbReference>
<reference evidence="5" key="1">
    <citation type="submission" date="2016-11" db="EMBL/GenBank/DDBJ databases">
        <authorList>
            <person name="Shukria A."/>
            <person name="Stevens D.C."/>
        </authorList>
    </citation>
    <scope>NUCLEOTIDE SEQUENCE [LARGE SCALE GENOMIC DNA]</scope>
    <source>
        <strain evidence="5">Cbfe23</strain>
    </source>
</reference>
<dbReference type="Proteomes" id="UP000182229">
    <property type="component" value="Unassembled WGS sequence"/>
</dbReference>
<organism evidence="4 5">
    <name type="scientific">Cystobacter ferrugineus</name>
    <dbReference type="NCBI Taxonomy" id="83449"/>
    <lineage>
        <taxon>Bacteria</taxon>
        <taxon>Pseudomonadati</taxon>
        <taxon>Myxococcota</taxon>
        <taxon>Myxococcia</taxon>
        <taxon>Myxococcales</taxon>
        <taxon>Cystobacterineae</taxon>
        <taxon>Archangiaceae</taxon>
        <taxon>Cystobacter</taxon>
    </lineage>
</organism>
<evidence type="ECO:0000256" key="1">
    <source>
        <dbReference type="ARBA" id="ARBA00022441"/>
    </source>
</evidence>
<evidence type="ECO:0000313" key="4">
    <source>
        <dbReference type="EMBL" id="OJH36242.1"/>
    </source>
</evidence>
<reference evidence="4 5" key="2">
    <citation type="submission" date="2016-12" db="EMBL/GenBank/DDBJ databases">
        <title>Draft Genome Sequence of Cystobacter ferrugineus Strain Cbfe23.</title>
        <authorList>
            <person name="Akbar S."/>
            <person name="Dowd S.E."/>
            <person name="Stevens D.C."/>
        </authorList>
    </citation>
    <scope>NUCLEOTIDE SEQUENCE [LARGE SCALE GENOMIC DNA]</scope>
    <source>
        <strain evidence="4 5">Cbfe23</strain>
    </source>
</reference>
<keyword evidence="2" id="KW-0677">Repeat</keyword>
<dbReference type="InterPro" id="IPR037293">
    <property type="entry name" value="Gal_Oxidase_central_sf"/>
</dbReference>
<dbReference type="PROSITE" id="PS51257">
    <property type="entry name" value="PROKAR_LIPOPROTEIN"/>
    <property type="match status" value="1"/>
</dbReference>
<dbReference type="Gene3D" id="2.130.10.80">
    <property type="entry name" value="Galactose oxidase/kelch, beta-propeller"/>
    <property type="match status" value="2"/>
</dbReference>
<dbReference type="SUPFAM" id="SSF50965">
    <property type="entry name" value="Galactose oxidase, central domain"/>
    <property type="match status" value="1"/>
</dbReference>
<feature type="signal peptide" evidence="3">
    <location>
        <begin position="1"/>
        <end position="22"/>
    </location>
</feature>
<dbReference type="OrthoDB" id="246387at2"/>
<dbReference type="SUPFAM" id="SSF117281">
    <property type="entry name" value="Kelch motif"/>
    <property type="match status" value="1"/>
</dbReference>
<dbReference type="InterPro" id="IPR006652">
    <property type="entry name" value="Kelch_1"/>
</dbReference>
<evidence type="ECO:0008006" key="6">
    <source>
        <dbReference type="Google" id="ProtNLM"/>
    </source>
</evidence>
<dbReference type="SMART" id="SM00612">
    <property type="entry name" value="Kelch"/>
    <property type="match status" value="2"/>
</dbReference>
<accession>A0A1L9B1W4</accession>
<dbReference type="InterPro" id="IPR015915">
    <property type="entry name" value="Kelch-typ_b-propeller"/>
</dbReference>
<gene>
    <name evidence="4" type="ORF">BON30_34355</name>
</gene>
<dbReference type="InterPro" id="IPR011043">
    <property type="entry name" value="Gal_Oxase/kelch_b-propeller"/>
</dbReference>
<dbReference type="STRING" id="83449.BON30_34355"/>
<evidence type="ECO:0000256" key="3">
    <source>
        <dbReference type="SAM" id="SignalP"/>
    </source>
</evidence>
<comment type="caution">
    <text evidence="4">The sequence shown here is derived from an EMBL/GenBank/DDBJ whole genome shotgun (WGS) entry which is preliminary data.</text>
</comment>
<dbReference type="RefSeq" id="WP_071902735.1">
    <property type="nucleotide sequence ID" value="NZ_MPIN01000011.1"/>
</dbReference>
<sequence>MKKSRRLSAAPALWLAAGVLTLTTGCPGPQEPTLGIAHQSMTELSGAESVTLGVSYAVGAPFTLRWTATAGTVLERDAPRSTIVYWTAPNCIPEGAPMPVVTATLTDEQGRSASTEFHFQETELFRCVVNESAPMSRPRVSHTATRLASGQVLVVGGVSEFVSTETPARASVPSVLESSAELYEPSTRTWAPTGALSQPRYDHQAHLLASGRVLVIGGLWSTEGASEPRAATTLELYEPSTGTWTVVSDLGEMARVKHSVLLTSGRVLLLGQEATGQPRHALYDPEANTWSPATAPASDIILDNVIRLASGKLLAIGTRTIPGRNGAPPTTVQGAWSYAPDTDTWTPTGAMKRTEAFFDTSLALLPSGEVLCLYRHEEKGNVLAELYQPGTNTWLHANTPSAAAPARFATGPLHSGQVLFSTYASNWKMHVFDPVQKIWLMLGHLPGPLPWGMTVTPLPSGQTLLVGGQLRSEQPLSTTPQRTVWLHAPRSP</sequence>
<keyword evidence="5" id="KW-1185">Reference proteome</keyword>
<dbReference type="Gene3D" id="2.120.10.80">
    <property type="entry name" value="Kelch-type beta propeller"/>
    <property type="match status" value="1"/>
</dbReference>